<evidence type="ECO:0000313" key="6">
    <source>
        <dbReference type="EMBL" id="KAK9503208.1"/>
    </source>
</evidence>
<accession>A0AAW1D260</accession>
<organism evidence="6 7">
    <name type="scientific">Rhynocoris fuscipes</name>
    <dbReference type="NCBI Taxonomy" id="488301"/>
    <lineage>
        <taxon>Eukaryota</taxon>
        <taxon>Metazoa</taxon>
        <taxon>Ecdysozoa</taxon>
        <taxon>Arthropoda</taxon>
        <taxon>Hexapoda</taxon>
        <taxon>Insecta</taxon>
        <taxon>Pterygota</taxon>
        <taxon>Neoptera</taxon>
        <taxon>Paraneoptera</taxon>
        <taxon>Hemiptera</taxon>
        <taxon>Heteroptera</taxon>
        <taxon>Panheteroptera</taxon>
        <taxon>Cimicomorpha</taxon>
        <taxon>Reduviidae</taxon>
        <taxon>Harpactorinae</taxon>
        <taxon>Harpactorini</taxon>
        <taxon>Rhynocoris</taxon>
    </lineage>
</organism>
<dbReference type="PANTHER" id="PTHR11592:SF134">
    <property type="entry name" value="PHOSPHOLIPID HYDROPEROXIDE GLUTATHIONE PEROXIDASE"/>
    <property type="match status" value="1"/>
</dbReference>
<evidence type="ECO:0000256" key="1">
    <source>
        <dbReference type="ARBA" id="ARBA00006926"/>
    </source>
</evidence>
<keyword evidence="2 5" id="KW-0575">Peroxidase</keyword>
<evidence type="ECO:0000256" key="5">
    <source>
        <dbReference type="RuleBase" id="RU000499"/>
    </source>
</evidence>
<proteinExistence type="inferred from homology"/>
<dbReference type="Pfam" id="PF00255">
    <property type="entry name" value="GSHPx"/>
    <property type="match status" value="1"/>
</dbReference>
<dbReference type="Gene3D" id="3.40.30.10">
    <property type="entry name" value="Glutaredoxin"/>
    <property type="match status" value="1"/>
</dbReference>
<gene>
    <name evidence="6" type="ORF">O3M35_011826</name>
</gene>
<dbReference type="PANTHER" id="PTHR11592">
    <property type="entry name" value="GLUTATHIONE PEROXIDASE"/>
    <property type="match status" value="1"/>
</dbReference>
<evidence type="ECO:0000256" key="2">
    <source>
        <dbReference type="ARBA" id="ARBA00022559"/>
    </source>
</evidence>
<reference evidence="6 7" key="1">
    <citation type="submission" date="2022-12" db="EMBL/GenBank/DDBJ databases">
        <title>Chromosome-level genome assembly of true bugs.</title>
        <authorList>
            <person name="Ma L."/>
            <person name="Li H."/>
        </authorList>
    </citation>
    <scope>NUCLEOTIDE SEQUENCE [LARGE SCALE GENOMIC DNA]</scope>
    <source>
        <strain evidence="6">Lab_2022b</strain>
    </source>
</reference>
<dbReference type="GO" id="GO:0006979">
    <property type="term" value="P:response to oxidative stress"/>
    <property type="evidence" value="ECO:0007669"/>
    <property type="project" value="InterPro"/>
</dbReference>
<name>A0AAW1D260_9HEMI</name>
<dbReference type="CDD" id="cd00340">
    <property type="entry name" value="GSH_Peroxidase"/>
    <property type="match status" value="1"/>
</dbReference>
<dbReference type="PIRSF" id="PIRSF000303">
    <property type="entry name" value="Glutathion_perox"/>
    <property type="match status" value="1"/>
</dbReference>
<dbReference type="PROSITE" id="PS00763">
    <property type="entry name" value="GLUTATHIONE_PEROXID_2"/>
    <property type="match status" value="1"/>
</dbReference>
<comment type="similarity">
    <text evidence="1 5">Belongs to the glutathione peroxidase family.</text>
</comment>
<evidence type="ECO:0000256" key="3">
    <source>
        <dbReference type="ARBA" id="ARBA00022933"/>
    </source>
</evidence>
<protein>
    <recommendedName>
        <fullName evidence="5">Glutathione peroxidase</fullName>
    </recommendedName>
</protein>
<comment type="caution">
    <text evidence="6">The sequence shown here is derived from an EMBL/GenBank/DDBJ whole genome shotgun (WGS) entry which is preliminary data.</text>
</comment>
<dbReference type="InterPro" id="IPR000889">
    <property type="entry name" value="Glutathione_peroxidase"/>
</dbReference>
<dbReference type="SUPFAM" id="SSF52833">
    <property type="entry name" value="Thioredoxin-like"/>
    <property type="match status" value="1"/>
</dbReference>
<dbReference type="InterPro" id="IPR029760">
    <property type="entry name" value="GPX_CS"/>
</dbReference>
<evidence type="ECO:0000313" key="7">
    <source>
        <dbReference type="Proteomes" id="UP001461498"/>
    </source>
</evidence>
<dbReference type="PRINTS" id="PR01011">
    <property type="entry name" value="GLUTPROXDASE"/>
</dbReference>
<keyword evidence="4 5" id="KW-0560">Oxidoreductase</keyword>
<dbReference type="GO" id="GO:0004601">
    <property type="term" value="F:peroxidase activity"/>
    <property type="evidence" value="ECO:0007669"/>
    <property type="project" value="UniProtKB-KW"/>
</dbReference>
<keyword evidence="3" id="KW-0712">Selenocysteine</keyword>
<dbReference type="Proteomes" id="UP001461498">
    <property type="component" value="Unassembled WGS sequence"/>
</dbReference>
<dbReference type="PROSITE" id="PS51355">
    <property type="entry name" value="GLUTATHIONE_PEROXID_3"/>
    <property type="match status" value="1"/>
</dbReference>
<dbReference type="AlphaFoldDB" id="A0AAW1D260"/>
<sequence length="185" mass="20894">MAEVSNRGDKSEVICVQSDAGDEPTSIYDFTVNDINGNEVSLEKYKGHVLVIVNIASDRALSTINDSELERLYQLFAETKGLRILAFPSNQFSVNGPESIEELDDYVQTLDVSFDIFETVDVNGDRAHPLWKYLQNKLKGPFCNVGRSIKWNYTKFIVDKNGQPVERIGPITNPATLIESLQKYW</sequence>
<evidence type="ECO:0000256" key="4">
    <source>
        <dbReference type="ARBA" id="ARBA00023002"/>
    </source>
</evidence>
<keyword evidence="7" id="KW-1185">Reference proteome</keyword>
<dbReference type="InterPro" id="IPR036249">
    <property type="entry name" value="Thioredoxin-like_sf"/>
</dbReference>
<dbReference type="EMBL" id="JAPXFL010000008">
    <property type="protein sequence ID" value="KAK9503208.1"/>
    <property type="molecule type" value="Genomic_DNA"/>
</dbReference>